<dbReference type="InterPro" id="IPR015894">
    <property type="entry name" value="Guanylate-bd_N"/>
</dbReference>
<dbReference type="EMBL" id="CAWYQH010000090">
    <property type="protein sequence ID" value="CAK8681924.1"/>
    <property type="molecule type" value="Genomic_DNA"/>
</dbReference>
<proteinExistence type="inferred from homology"/>
<evidence type="ECO:0000259" key="5">
    <source>
        <dbReference type="PROSITE" id="PS51715"/>
    </source>
</evidence>
<keyword evidence="2" id="KW-0342">GTP-binding</keyword>
<name>A0ABP0FQI8_CLALP</name>
<evidence type="ECO:0000313" key="7">
    <source>
        <dbReference type="Proteomes" id="UP001642483"/>
    </source>
</evidence>
<dbReference type="InterPro" id="IPR030386">
    <property type="entry name" value="G_GB1_RHD3_dom"/>
</dbReference>
<comment type="caution">
    <text evidence="6">The sequence shown here is derived from an EMBL/GenBank/DDBJ whole genome shotgun (WGS) entry which is preliminary data.</text>
</comment>
<evidence type="ECO:0000256" key="3">
    <source>
        <dbReference type="PROSITE-ProRule" id="PRU01052"/>
    </source>
</evidence>
<dbReference type="PANTHER" id="PTHR10751">
    <property type="entry name" value="GUANYLATE BINDING PROTEIN"/>
    <property type="match status" value="1"/>
</dbReference>
<feature type="domain" description="GB1/RHD3-type G" evidence="5">
    <location>
        <begin position="72"/>
        <end position="314"/>
    </location>
</feature>
<keyword evidence="7" id="KW-1185">Reference proteome</keyword>
<dbReference type="SUPFAM" id="SSF52540">
    <property type="entry name" value="P-loop containing nucleoside triphosphate hydrolases"/>
    <property type="match status" value="1"/>
</dbReference>
<feature type="transmembrane region" description="Helical" evidence="4">
    <location>
        <begin position="695"/>
        <end position="711"/>
    </location>
</feature>
<evidence type="ECO:0000256" key="2">
    <source>
        <dbReference type="ARBA" id="ARBA00023134"/>
    </source>
</evidence>
<protein>
    <recommendedName>
        <fullName evidence="5">GB1/RHD3-type G domain-containing protein</fullName>
    </recommendedName>
</protein>
<evidence type="ECO:0000256" key="4">
    <source>
        <dbReference type="SAM" id="Phobius"/>
    </source>
</evidence>
<organism evidence="6 7">
    <name type="scientific">Clavelina lepadiformis</name>
    <name type="common">Light-bulb sea squirt</name>
    <name type="synonym">Ascidia lepadiformis</name>
    <dbReference type="NCBI Taxonomy" id="159417"/>
    <lineage>
        <taxon>Eukaryota</taxon>
        <taxon>Metazoa</taxon>
        <taxon>Chordata</taxon>
        <taxon>Tunicata</taxon>
        <taxon>Ascidiacea</taxon>
        <taxon>Aplousobranchia</taxon>
        <taxon>Clavelinidae</taxon>
        <taxon>Clavelina</taxon>
    </lineage>
</organism>
<keyword evidence="4" id="KW-0472">Membrane</keyword>
<keyword evidence="1" id="KW-0547">Nucleotide-binding</keyword>
<accession>A0ABP0FQI8</accession>
<dbReference type="Pfam" id="PF02263">
    <property type="entry name" value="GBP"/>
    <property type="match status" value="1"/>
</dbReference>
<sequence>MSIPLESHVYEQAASRLIGQISDGVDAGTKMLKNAFAAKSSDVINIIKKENGKTTLNKDALERVLGNPTVAKYPVAVYWVAGPFRTGKSFLFNLFVRYLEGKSLNPNDKDQILGPFKFQGGASERCTEGIWITTEPYIISTQQNGEVALFLMDTQGSFDHMSSTEESAILLALSLLLSSYQFFNLKDKIDSLYLQALSKFAEYATKVKDTKYSCPFQDFMFLIRDWEMVDDHSHGVEGGNSYLKTVLHGNGTQEHIDTKTLLEKTFSGISCFLWPSPGFNIKRMGSKLKACSVHEIDAEFLKTAVKFFSTFYDENSLGLGNVKKIDNEVVTCEQLHKFAIEFADVINSESTESVESYLEAGKAAKMELLVFKCVDIYTKHLQKFHETSLEYRHEKSEKEAFDAFRDKSKYSKEEIRIKGQKKLQEEIDKIYVVEQNKEKNDKLAEECIKMYQTGMGKNFTDLSEFQKKHDEMQEKVNSYLETNLVEIDSQSLIKAKSNLTKNVLLIFKAMKTQVDQRHLEKVSNKLAHLWLIRIKKPHSENFEEHSSQVQDGLFQEFNKEIENIDENLHEDGRMQLKIKIDKEVEKYLAEEPKAILGEECRKHKEKLKKMSRFTSPKSLKKKQQKLLKSSRKRTNANLDDENAIATLSCLKEASESTFEEMKKKNKKFKMVTGGGVAGVGVALGLGSILVPPLGIIAAAGVVGGGLYALGAKKCWW</sequence>
<reference evidence="6 7" key="1">
    <citation type="submission" date="2024-02" db="EMBL/GenBank/DDBJ databases">
        <authorList>
            <person name="Daric V."/>
            <person name="Darras S."/>
        </authorList>
    </citation>
    <scope>NUCLEOTIDE SEQUENCE [LARGE SCALE GENOMIC DNA]</scope>
</reference>
<dbReference type="InterPro" id="IPR027417">
    <property type="entry name" value="P-loop_NTPase"/>
</dbReference>
<dbReference type="Gene3D" id="3.40.50.300">
    <property type="entry name" value="P-loop containing nucleotide triphosphate hydrolases"/>
    <property type="match status" value="1"/>
</dbReference>
<evidence type="ECO:0000256" key="1">
    <source>
        <dbReference type="ARBA" id="ARBA00022741"/>
    </source>
</evidence>
<evidence type="ECO:0000313" key="6">
    <source>
        <dbReference type="EMBL" id="CAK8681924.1"/>
    </source>
</evidence>
<comment type="similarity">
    <text evidence="3">Belongs to the TRAFAC class dynamin-like GTPase superfamily. GB1/RHD3 GTPase family.</text>
</comment>
<keyword evidence="4" id="KW-0812">Transmembrane</keyword>
<gene>
    <name evidence="6" type="ORF">CVLEPA_LOCUS12154</name>
</gene>
<keyword evidence="4" id="KW-1133">Transmembrane helix</keyword>
<dbReference type="PROSITE" id="PS51715">
    <property type="entry name" value="G_GB1_RHD3"/>
    <property type="match status" value="1"/>
</dbReference>
<dbReference type="Proteomes" id="UP001642483">
    <property type="component" value="Unassembled WGS sequence"/>
</dbReference>